<evidence type="ECO:0000313" key="2">
    <source>
        <dbReference type="EMBL" id="THJ68478.1"/>
    </source>
</evidence>
<proteinExistence type="predicted"/>
<evidence type="ECO:0000313" key="3">
    <source>
        <dbReference type="Proteomes" id="UP000305233"/>
    </source>
</evidence>
<keyword evidence="3" id="KW-1185">Reference proteome</keyword>
<organism evidence="2 3">
    <name type="scientific">Arthrobacter echini</name>
    <dbReference type="NCBI Taxonomy" id="1529066"/>
    <lineage>
        <taxon>Bacteria</taxon>
        <taxon>Bacillati</taxon>
        <taxon>Actinomycetota</taxon>
        <taxon>Actinomycetes</taxon>
        <taxon>Micrococcales</taxon>
        <taxon>Micrococcaceae</taxon>
        <taxon>Arthrobacter</taxon>
    </lineage>
</organism>
<dbReference type="EMBL" id="SSWH01000001">
    <property type="protein sequence ID" value="THJ68478.1"/>
    <property type="molecule type" value="Genomic_DNA"/>
</dbReference>
<protein>
    <submittedName>
        <fullName evidence="2">Uncharacterized protein</fullName>
    </submittedName>
</protein>
<reference evidence="2 3" key="1">
    <citation type="submission" date="2019-04" db="EMBL/GenBank/DDBJ databases">
        <authorList>
            <person name="Liu Q."/>
            <person name="Xin Y.-H."/>
        </authorList>
    </citation>
    <scope>NUCLEOTIDE SEQUENCE [LARGE SCALE GENOMIC DNA]</scope>
    <source>
        <strain evidence="2 3">AM23</strain>
    </source>
</reference>
<sequence length="136" mass="14756">MGDGATTRTRHGRGGVTGSPGYDLETGFSDMVSVLNDNLGPALTQLIAGKDRQTTSRWMSGKQLPKSLEPERRIRAAYQIFMFLTHDPQAPQSAHTVRAWFMGMNGQLDDMSPAEAIAANRTREAMAAARAYRAGG</sequence>
<dbReference type="Proteomes" id="UP000305233">
    <property type="component" value="Unassembled WGS sequence"/>
</dbReference>
<comment type="caution">
    <text evidence="2">The sequence shown here is derived from an EMBL/GenBank/DDBJ whole genome shotgun (WGS) entry which is preliminary data.</text>
</comment>
<dbReference type="AlphaFoldDB" id="A0A4S5E9X9"/>
<feature type="region of interest" description="Disordered" evidence="1">
    <location>
        <begin position="1"/>
        <end position="22"/>
    </location>
</feature>
<evidence type="ECO:0000256" key="1">
    <source>
        <dbReference type="SAM" id="MobiDB-lite"/>
    </source>
</evidence>
<accession>A0A4S5E9X9</accession>
<dbReference type="OrthoDB" id="4748714at2"/>
<gene>
    <name evidence="2" type="ORF">E8P82_00740</name>
</gene>
<name>A0A4S5E9X9_9MICC</name>
<dbReference type="RefSeq" id="WP_136452580.1">
    <property type="nucleotide sequence ID" value="NZ_SSWH01000001.1"/>
</dbReference>